<dbReference type="InterPro" id="IPR004662">
    <property type="entry name" value="AcgluKinase_fam"/>
</dbReference>
<dbReference type="PIRSF" id="PIRSF000728">
    <property type="entry name" value="NAGK"/>
    <property type="match status" value="1"/>
</dbReference>
<dbReference type="PANTHER" id="PTHR23342">
    <property type="entry name" value="N-ACETYLGLUTAMATE SYNTHASE"/>
    <property type="match status" value="1"/>
</dbReference>
<evidence type="ECO:0000256" key="5">
    <source>
        <dbReference type="ARBA" id="ARBA00022840"/>
    </source>
</evidence>
<accession>A0ABU3B303</accession>
<evidence type="ECO:0000256" key="1">
    <source>
        <dbReference type="ARBA" id="ARBA00022605"/>
    </source>
</evidence>
<comment type="caution">
    <text evidence="8">The sequence shown here is derived from an EMBL/GenBank/DDBJ whole genome shotgun (WGS) entry which is preliminary data.</text>
</comment>
<keyword evidence="2" id="KW-0808">Transferase</keyword>
<dbReference type="PANTHER" id="PTHR23342:SF20">
    <property type="entry name" value="[LYSW]-AMINOADIPATE KINASE"/>
    <property type="match status" value="1"/>
</dbReference>
<dbReference type="RefSeq" id="WP_311582512.1">
    <property type="nucleotide sequence ID" value="NZ_JAVRFH010000059.1"/>
</dbReference>
<evidence type="ECO:0000256" key="2">
    <source>
        <dbReference type="ARBA" id="ARBA00022679"/>
    </source>
</evidence>
<organism evidence="8 9">
    <name type="scientific">Streptomyces lancefieldiae</name>
    <dbReference type="NCBI Taxonomy" id="3075520"/>
    <lineage>
        <taxon>Bacteria</taxon>
        <taxon>Bacillati</taxon>
        <taxon>Actinomycetota</taxon>
        <taxon>Actinomycetes</taxon>
        <taxon>Kitasatosporales</taxon>
        <taxon>Streptomycetaceae</taxon>
        <taxon>Streptomyces</taxon>
    </lineage>
</organism>
<keyword evidence="9" id="KW-1185">Reference proteome</keyword>
<protein>
    <submittedName>
        <fullName evidence="8">Acetylglutamate kinase</fullName>
    </submittedName>
</protein>
<evidence type="ECO:0000256" key="6">
    <source>
        <dbReference type="ARBA" id="ARBA00029440"/>
    </source>
</evidence>
<reference evidence="8" key="1">
    <citation type="submission" date="2024-05" db="EMBL/GenBank/DDBJ databases">
        <title>30 novel species of actinomycetes from the DSMZ collection.</title>
        <authorList>
            <person name="Nouioui I."/>
        </authorList>
    </citation>
    <scope>NUCLEOTIDE SEQUENCE</scope>
    <source>
        <strain evidence="8">DSM 40712</strain>
    </source>
</reference>
<comment type="pathway">
    <text evidence="6">Amino-acid biosynthesis.</text>
</comment>
<evidence type="ECO:0000256" key="3">
    <source>
        <dbReference type="ARBA" id="ARBA00022741"/>
    </source>
</evidence>
<evidence type="ECO:0000313" key="8">
    <source>
        <dbReference type="EMBL" id="MDT0615376.1"/>
    </source>
</evidence>
<evidence type="ECO:0000256" key="4">
    <source>
        <dbReference type="ARBA" id="ARBA00022777"/>
    </source>
</evidence>
<dbReference type="SUPFAM" id="SSF53633">
    <property type="entry name" value="Carbamate kinase-like"/>
    <property type="match status" value="1"/>
</dbReference>
<gene>
    <name evidence="8" type="ORF">RM812_35070</name>
</gene>
<keyword evidence="1" id="KW-0028">Amino-acid biosynthesis</keyword>
<dbReference type="Proteomes" id="UP001180724">
    <property type="component" value="Unassembled WGS sequence"/>
</dbReference>
<keyword evidence="4 8" id="KW-0418">Kinase</keyword>
<dbReference type="Gene3D" id="3.40.1160.10">
    <property type="entry name" value="Acetylglutamate kinase-like"/>
    <property type="match status" value="1"/>
</dbReference>
<keyword evidence="3" id="KW-0547">Nucleotide-binding</keyword>
<sequence>MTTLIERPLGTEGTKDITTHVPIVVKLGGSCLDDMADSWWDDLVAQGQEHALVLVHGWSKPLKRLNPRYTEPSAILRDRYGNQSRWTTPEVIADIKTVSAELGEDVVRRLRDRGMPAERVLGSDGLVQAGEGERWWWRGKELVELDNLVGPITGVNPERLADLRPGHCYIVTPLARNAAGQEVNTDADRAAAAVAAATAAPALTLVTDVPHLLINGSPVRQICAAEAAKFRDRGATGGMRKKLRAAGEALDRGVRRVHIGSAPVSQMLAARTGTVITREPADTITART</sequence>
<dbReference type="GO" id="GO:0016301">
    <property type="term" value="F:kinase activity"/>
    <property type="evidence" value="ECO:0007669"/>
    <property type="project" value="UniProtKB-KW"/>
</dbReference>
<dbReference type="InterPro" id="IPR001048">
    <property type="entry name" value="Asp/Glu/Uridylate_kinase"/>
</dbReference>
<name>A0ABU3B303_9ACTN</name>
<proteinExistence type="predicted"/>
<keyword evidence="5" id="KW-0067">ATP-binding</keyword>
<evidence type="ECO:0000259" key="7">
    <source>
        <dbReference type="Pfam" id="PF00696"/>
    </source>
</evidence>
<dbReference type="Pfam" id="PF00696">
    <property type="entry name" value="AA_kinase"/>
    <property type="match status" value="1"/>
</dbReference>
<dbReference type="InterPro" id="IPR036393">
    <property type="entry name" value="AceGlu_kinase-like_sf"/>
</dbReference>
<dbReference type="EMBL" id="JAVRFH010000059">
    <property type="protein sequence ID" value="MDT0615376.1"/>
    <property type="molecule type" value="Genomic_DNA"/>
</dbReference>
<feature type="domain" description="Aspartate/glutamate/uridylate kinase" evidence="7">
    <location>
        <begin position="23"/>
        <end position="260"/>
    </location>
</feature>
<evidence type="ECO:0000313" key="9">
    <source>
        <dbReference type="Proteomes" id="UP001180724"/>
    </source>
</evidence>